<dbReference type="Proteomes" id="UP001396334">
    <property type="component" value="Unassembled WGS sequence"/>
</dbReference>
<accession>A0ABR2P7K8</accession>
<dbReference type="PANTHER" id="PTHR31390:SF2">
    <property type="entry name" value="EXPRESSED PROTEIN"/>
    <property type="match status" value="1"/>
</dbReference>
<name>A0ABR2P7K8_9ROSI</name>
<organism evidence="2 3">
    <name type="scientific">Hibiscus sabdariffa</name>
    <name type="common">roselle</name>
    <dbReference type="NCBI Taxonomy" id="183260"/>
    <lineage>
        <taxon>Eukaryota</taxon>
        <taxon>Viridiplantae</taxon>
        <taxon>Streptophyta</taxon>
        <taxon>Embryophyta</taxon>
        <taxon>Tracheophyta</taxon>
        <taxon>Spermatophyta</taxon>
        <taxon>Magnoliopsida</taxon>
        <taxon>eudicotyledons</taxon>
        <taxon>Gunneridae</taxon>
        <taxon>Pentapetalae</taxon>
        <taxon>rosids</taxon>
        <taxon>malvids</taxon>
        <taxon>Malvales</taxon>
        <taxon>Malvaceae</taxon>
        <taxon>Malvoideae</taxon>
        <taxon>Hibiscus</taxon>
    </lineage>
</organism>
<dbReference type="EMBL" id="JBBPBN010000078">
    <property type="protein sequence ID" value="KAK8984165.1"/>
    <property type="molecule type" value="Genomic_DNA"/>
</dbReference>
<gene>
    <name evidence="2" type="ORF">V6N11_029488</name>
</gene>
<reference evidence="2 3" key="1">
    <citation type="journal article" date="2024" name="G3 (Bethesda)">
        <title>Genome assembly of Hibiscus sabdariffa L. provides insights into metabolisms of medicinal natural products.</title>
        <authorList>
            <person name="Kim T."/>
        </authorList>
    </citation>
    <scope>NUCLEOTIDE SEQUENCE [LARGE SCALE GENOMIC DNA]</scope>
    <source>
        <strain evidence="2">TK-2024</strain>
        <tissue evidence="2">Old leaves</tissue>
    </source>
</reference>
<sequence length="632" mass="68839">MEKAFVTGRKHGKRNEDSSQTGDISGDDGMGYSELKLKKLVRKVNPWNALILSAKRLQGGKSLIKDSFRRSISGISTKIPRHVVTLDEKYLRRCLDLIHINAAKAAQCNISMNLSSLNTGVLSDGLNPTKIMDEDTCDFGRFVFDCPLDVETSSVVIGPVDPWVVGSIMGSRSMANILNSTVLKKFGALDVDPSSNDVKGSMISYDFTSSPGGFMNYSLNMLGSEAPVSDTCKYGSETVQKRLVSVSSSKSTCSDQSFSSTSTSTTTSQGMLQCTWKGGIPYFVFSLDNQREVYVCNLSKEGSARNKGLGYTYLFHSSKGSRMEHGISDGELHLVGKMKVSTSFSIGPRDSKIMETEFVLFGGSGTFNPDLQTSSHNHRKNKGLSRKVSEVFKSGPLSKQRTMSIFRRSMSLVEGSSSDPCQDMINNSDALDGTDLLDEQLPPNFELISIVSRDHFPENPHSEVGGWGLNFLRRTGVKQKVDPLETPVPSACSRDTGDCLTSMDILVPAGIHGGPRLQNGGPSSLLERWRSGGHCDCGGWDSGCPLTVLKARSSKGGDLSPTETSEACKLFDFFIQGSEHNSPTLSLSNVHDGLYFIYFQPTLSALQSFSIAVAYIHTQSPTLRPKNVQQSR</sequence>
<evidence type="ECO:0000256" key="1">
    <source>
        <dbReference type="SAM" id="MobiDB-lite"/>
    </source>
</evidence>
<comment type="caution">
    <text evidence="2">The sequence shown here is derived from an EMBL/GenBank/DDBJ whole genome shotgun (WGS) entry which is preliminary data.</text>
</comment>
<dbReference type="InterPro" id="IPR021916">
    <property type="entry name" value="DUF3527"/>
</dbReference>
<dbReference type="Pfam" id="PF12043">
    <property type="entry name" value="DUF3527"/>
    <property type="match status" value="1"/>
</dbReference>
<dbReference type="PANTHER" id="PTHR31390">
    <property type="entry name" value="EXPRESSED PROTEIN"/>
    <property type="match status" value="1"/>
</dbReference>
<evidence type="ECO:0000313" key="2">
    <source>
        <dbReference type="EMBL" id="KAK8984165.1"/>
    </source>
</evidence>
<proteinExistence type="predicted"/>
<feature type="region of interest" description="Disordered" evidence="1">
    <location>
        <begin position="1"/>
        <end position="27"/>
    </location>
</feature>
<protein>
    <submittedName>
        <fullName evidence="2">Uncharacterized protein</fullName>
    </submittedName>
</protein>
<keyword evidence="3" id="KW-1185">Reference proteome</keyword>
<evidence type="ECO:0000313" key="3">
    <source>
        <dbReference type="Proteomes" id="UP001396334"/>
    </source>
</evidence>